<dbReference type="VEuPathDB" id="FungiDB:A1O9_06531"/>
<dbReference type="InterPro" id="IPR056884">
    <property type="entry name" value="NPHP3-like_N"/>
</dbReference>
<organism evidence="6 7">
    <name type="scientific">Exophiala aquamarina CBS 119918</name>
    <dbReference type="NCBI Taxonomy" id="1182545"/>
    <lineage>
        <taxon>Eukaryota</taxon>
        <taxon>Fungi</taxon>
        <taxon>Dikarya</taxon>
        <taxon>Ascomycota</taxon>
        <taxon>Pezizomycotina</taxon>
        <taxon>Eurotiomycetes</taxon>
        <taxon>Chaetothyriomycetidae</taxon>
        <taxon>Chaetothyriales</taxon>
        <taxon>Herpotrichiellaceae</taxon>
        <taxon>Exophiala</taxon>
    </lineage>
</organism>
<dbReference type="EMBL" id="AMGV01000004">
    <property type="protein sequence ID" value="KEF58605.1"/>
    <property type="molecule type" value="Genomic_DNA"/>
</dbReference>
<dbReference type="PANTHER" id="PTHR23206:SF7">
    <property type="entry name" value="PROTEIN KINASE DOMAIN-CONTAINING PROTEIN"/>
    <property type="match status" value="1"/>
</dbReference>
<feature type="domain" description="GPI inositol-deacylase winged helix" evidence="3">
    <location>
        <begin position="197"/>
        <end position="286"/>
    </location>
</feature>
<dbReference type="InterPro" id="IPR055497">
    <property type="entry name" value="DUF7069"/>
</dbReference>
<evidence type="ECO:0000259" key="4">
    <source>
        <dbReference type="Pfam" id="PF23239"/>
    </source>
</evidence>
<comment type="caution">
    <text evidence="6">The sequence shown here is derived from an EMBL/GenBank/DDBJ whole genome shotgun (WGS) entry which is preliminary data.</text>
</comment>
<gene>
    <name evidence="6" type="ORF">A1O9_06531</name>
</gene>
<dbReference type="STRING" id="1182545.A0A072PSV7"/>
<keyword evidence="1" id="KW-0677">Repeat</keyword>
<evidence type="ECO:0000259" key="3">
    <source>
        <dbReference type="Pfam" id="PF22939"/>
    </source>
</evidence>
<evidence type="ECO:0000259" key="5">
    <source>
        <dbReference type="Pfam" id="PF24883"/>
    </source>
</evidence>
<dbReference type="GeneID" id="25281448"/>
<feature type="domain" description="DUF7069" evidence="4">
    <location>
        <begin position="120"/>
        <end position="171"/>
    </location>
</feature>
<evidence type="ECO:0000256" key="2">
    <source>
        <dbReference type="ARBA" id="ARBA00023043"/>
    </source>
</evidence>
<proteinExistence type="predicted"/>
<dbReference type="Pfam" id="PF22939">
    <property type="entry name" value="WHD_GPIID"/>
    <property type="match status" value="1"/>
</dbReference>
<dbReference type="RefSeq" id="XP_013261195.1">
    <property type="nucleotide sequence ID" value="XM_013405741.1"/>
</dbReference>
<dbReference type="Pfam" id="PF12796">
    <property type="entry name" value="Ank_2"/>
    <property type="match status" value="2"/>
</dbReference>
<dbReference type="InterPro" id="IPR002110">
    <property type="entry name" value="Ankyrin_rpt"/>
</dbReference>
<keyword evidence="2" id="KW-0040">ANK repeat</keyword>
<dbReference type="Gene3D" id="1.25.40.20">
    <property type="entry name" value="Ankyrin repeat-containing domain"/>
    <property type="match status" value="2"/>
</dbReference>
<feature type="domain" description="Nephrocystin 3-like N-terminal" evidence="5">
    <location>
        <begin position="16"/>
        <end position="88"/>
    </location>
</feature>
<reference evidence="6 7" key="1">
    <citation type="submission" date="2013-03" db="EMBL/GenBank/DDBJ databases">
        <title>The Genome Sequence of Exophiala aquamarina CBS 119918.</title>
        <authorList>
            <consortium name="The Broad Institute Genomics Platform"/>
            <person name="Cuomo C."/>
            <person name="de Hoog S."/>
            <person name="Gorbushina A."/>
            <person name="Walker B."/>
            <person name="Young S.K."/>
            <person name="Zeng Q."/>
            <person name="Gargeya S."/>
            <person name="Fitzgerald M."/>
            <person name="Haas B."/>
            <person name="Abouelleil A."/>
            <person name="Allen A.W."/>
            <person name="Alvarado L."/>
            <person name="Arachchi H.M."/>
            <person name="Berlin A.M."/>
            <person name="Chapman S.B."/>
            <person name="Gainer-Dewar J."/>
            <person name="Goldberg J."/>
            <person name="Griggs A."/>
            <person name="Gujja S."/>
            <person name="Hansen M."/>
            <person name="Howarth C."/>
            <person name="Imamovic A."/>
            <person name="Ireland A."/>
            <person name="Larimer J."/>
            <person name="McCowan C."/>
            <person name="Murphy C."/>
            <person name="Pearson M."/>
            <person name="Poon T.W."/>
            <person name="Priest M."/>
            <person name="Roberts A."/>
            <person name="Saif S."/>
            <person name="Shea T."/>
            <person name="Sisk P."/>
            <person name="Sykes S."/>
            <person name="Wortman J."/>
            <person name="Nusbaum C."/>
            <person name="Birren B."/>
        </authorList>
    </citation>
    <scope>NUCLEOTIDE SEQUENCE [LARGE SCALE GENOMIC DNA]</scope>
    <source>
        <strain evidence="6 7">CBS 119918</strain>
    </source>
</reference>
<accession>A0A072PSV7</accession>
<dbReference type="Proteomes" id="UP000027920">
    <property type="component" value="Unassembled WGS sequence"/>
</dbReference>
<dbReference type="InterPro" id="IPR054471">
    <property type="entry name" value="GPIID_WHD"/>
</dbReference>
<dbReference type="GO" id="GO:0005737">
    <property type="term" value="C:cytoplasm"/>
    <property type="evidence" value="ECO:0007669"/>
    <property type="project" value="TreeGrafter"/>
</dbReference>
<dbReference type="Pfam" id="PF24883">
    <property type="entry name" value="NPHP3_N"/>
    <property type="match status" value="1"/>
</dbReference>
<dbReference type="SUPFAM" id="SSF48403">
    <property type="entry name" value="Ankyrin repeat"/>
    <property type="match status" value="1"/>
</dbReference>
<dbReference type="AlphaFoldDB" id="A0A072PSV7"/>
<dbReference type="HOGENOM" id="CLU_000288_34_7_1"/>
<evidence type="ECO:0000313" key="6">
    <source>
        <dbReference type="EMBL" id="KEF58605.1"/>
    </source>
</evidence>
<dbReference type="SMART" id="SM00248">
    <property type="entry name" value="ANK"/>
    <property type="match status" value="7"/>
</dbReference>
<protein>
    <submittedName>
        <fullName evidence="6">Uncharacterized protein</fullName>
    </submittedName>
</protein>
<dbReference type="InterPro" id="IPR051631">
    <property type="entry name" value="Ankyrin-KH/SAM_domain"/>
</dbReference>
<keyword evidence="7" id="KW-1185">Reference proteome</keyword>
<dbReference type="PANTHER" id="PTHR23206">
    <property type="entry name" value="MASK PROTEIN"/>
    <property type="match status" value="1"/>
</dbReference>
<evidence type="ECO:0000256" key="1">
    <source>
        <dbReference type="ARBA" id="ARBA00022737"/>
    </source>
</evidence>
<sequence length="682" mass="76658">MILEHFEAGGERLLGSFRELWDILIEITAEKTPEVDRAKGQQPREILCILDALDECEEKGLRQLAEAFRKLDRTHKSNVVLKFLLSSRPHIHIQRACTSLGNTVPTIHLSGEDETEVKKISQEINTVIKFRVRELSTRLDLLPEEQQTLKDELTSVPNRTYLWVHLVFEIIQESIDISQESLRAQVRKLPETVEAAYDKILCRSRDPTKAKRLLHIVVAAERPLSLEEMALALAIRENHQSFNDLKLEPLSRFRNTVREICGLLVVIIDSKIYLLHQTAKEFLVKTETCNRGDSLSREVDSLRWRHSLLPADSHRVLAEICMWRLLWTNDKLDTADCYRYRNKFLDSHIMLVYCVQNRASHFRKAHLENSTATVSLAFRLCSDVVDPAFWFMVDETPVSDRYVPRAQHFDCLLVASYFGVESVVKLFLETDTGVKSQERILGRTALWWAAYWAVENGHEAALKLLIDTGELDINTKDARGRTLLAQAASSGYDPIVKLLLDVGSAHVDAQDEGGTTALSFAAACGYESIVKLLHSTGQVDLESKDKKGRTPLIDATLAGQSAIVMWLLKTCNVDANARNTALSYAASYGRRDVAKGLLNTGKINADSSDDFGRTALSNAAGNGNKAVVKVLLTDGKVDPQSRDREGYTPLWYATHPEVTSKERGDVAELLRSKHSDDSVSQV</sequence>
<dbReference type="Pfam" id="PF23239">
    <property type="entry name" value="DUF7069"/>
    <property type="match status" value="1"/>
</dbReference>
<evidence type="ECO:0000313" key="7">
    <source>
        <dbReference type="Proteomes" id="UP000027920"/>
    </source>
</evidence>
<dbReference type="OrthoDB" id="4160321at2759"/>
<dbReference type="InterPro" id="IPR036770">
    <property type="entry name" value="Ankyrin_rpt-contain_sf"/>
</dbReference>
<name>A0A072PSV7_9EURO</name>